<keyword evidence="2" id="KW-1185">Reference proteome</keyword>
<sequence length="190" mass="20115">MSEASGSGTIVGLLLPLILGAGSVKAEPLTSVYSSADPANCTFISNENGGSLYRCPGPVGRDFMLNIEEHKVFLSFGTDPTQEQIWTQAMPGTHRIGDVIEWVMDGAVPVATIVRYYIDRSAAGLPEEQVLAVTRIDQGTACHVALIDARRNDNANVIAREAASVAAPEGTCRGMEAQTIGIMGVPELVK</sequence>
<reference evidence="2" key="1">
    <citation type="submission" date="2018-03" db="EMBL/GenBank/DDBJ databases">
        <title>Genomic analysis of the strain SH-1 isolated from shrimp intestine.</title>
        <authorList>
            <person name="Kim Y.-S."/>
            <person name="Kim S.-E."/>
            <person name="Kim K.-H."/>
        </authorList>
    </citation>
    <scope>NUCLEOTIDE SEQUENCE [LARGE SCALE GENOMIC DNA]</scope>
    <source>
        <strain evidence="2">SH-1</strain>
    </source>
</reference>
<dbReference type="Proteomes" id="UP000237655">
    <property type="component" value="Chromosome"/>
</dbReference>
<protein>
    <submittedName>
        <fullName evidence="1">Uncharacterized protein</fullName>
    </submittedName>
</protein>
<accession>A0A2S0MSD8</accession>
<dbReference type="AlphaFoldDB" id="A0A2S0MSD8"/>
<name>A0A2S0MSD8_9RHOB</name>
<evidence type="ECO:0000313" key="1">
    <source>
        <dbReference type="EMBL" id="AVO38794.2"/>
    </source>
</evidence>
<evidence type="ECO:0000313" key="2">
    <source>
        <dbReference type="Proteomes" id="UP000237655"/>
    </source>
</evidence>
<dbReference type="RefSeq" id="WP_149615535.1">
    <property type="nucleotide sequence ID" value="NZ_CP027665.1"/>
</dbReference>
<proteinExistence type="predicted"/>
<gene>
    <name evidence="1" type="ORF">C6Y53_14550</name>
</gene>
<dbReference type="EMBL" id="CP027665">
    <property type="protein sequence ID" value="AVO38794.2"/>
    <property type="molecule type" value="Genomic_DNA"/>
</dbReference>
<dbReference type="KEGG" id="thas:C6Y53_14550"/>
<organism evidence="1 2">
    <name type="scientific">Pukyongiella litopenaei</name>
    <dbReference type="NCBI Taxonomy" id="2605946"/>
    <lineage>
        <taxon>Bacteria</taxon>
        <taxon>Pseudomonadati</taxon>
        <taxon>Pseudomonadota</taxon>
        <taxon>Alphaproteobacteria</taxon>
        <taxon>Rhodobacterales</taxon>
        <taxon>Paracoccaceae</taxon>
        <taxon>Pukyongiella</taxon>
    </lineage>
</organism>